<gene>
    <name evidence="2" type="ORF">SPSC_03774</name>
</gene>
<name>A0A127ZG23_9BASI</name>
<dbReference type="AlphaFoldDB" id="A0A127ZG23"/>
<organism evidence="2">
    <name type="scientific">Sporisorium scitamineum</name>
    <dbReference type="NCBI Taxonomy" id="49012"/>
    <lineage>
        <taxon>Eukaryota</taxon>
        <taxon>Fungi</taxon>
        <taxon>Dikarya</taxon>
        <taxon>Basidiomycota</taxon>
        <taxon>Ustilaginomycotina</taxon>
        <taxon>Ustilaginomycetes</taxon>
        <taxon>Ustilaginales</taxon>
        <taxon>Ustilaginaceae</taxon>
        <taxon>Sporisorium</taxon>
    </lineage>
</organism>
<proteinExistence type="predicted"/>
<evidence type="ECO:0000256" key="1">
    <source>
        <dbReference type="SAM" id="SignalP"/>
    </source>
</evidence>
<feature type="signal peptide" evidence="1">
    <location>
        <begin position="1"/>
        <end position="30"/>
    </location>
</feature>
<keyword evidence="1" id="KW-0732">Signal</keyword>
<dbReference type="EMBL" id="LK056670">
    <property type="protein sequence ID" value="CDU24403.1"/>
    <property type="molecule type" value="Genomic_DNA"/>
</dbReference>
<accession>A0A127ZG23</accession>
<evidence type="ECO:0008006" key="3">
    <source>
        <dbReference type="Google" id="ProtNLM"/>
    </source>
</evidence>
<sequence length="148" mass="16554">MAVMLLLLSQTILLLFDLTLLGAAWHSCRSAYDHHAIRVVRLKKVELGQEPPRTGVESNHILRYTAGLSPMQCVISISTSQVASRLDQTDWWQDMLCRPLDNLHPGSPLKGAVSSVAGLRSIPTRGRRRIPDELIHTGFNLIFHAFSF</sequence>
<protein>
    <recommendedName>
        <fullName evidence="3">Secreted protein</fullName>
    </recommendedName>
</protein>
<evidence type="ECO:0000313" key="2">
    <source>
        <dbReference type="EMBL" id="CDU24403.1"/>
    </source>
</evidence>
<reference evidence="2" key="1">
    <citation type="submission" date="2014-06" db="EMBL/GenBank/DDBJ databases">
        <authorList>
            <person name="Ju J."/>
            <person name="Zhang J."/>
        </authorList>
    </citation>
    <scope>NUCLEOTIDE SEQUENCE</scope>
    <source>
        <strain evidence="2">SscI8</strain>
    </source>
</reference>
<feature type="chain" id="PRO_5007281316" description="Secreted protein" evidence="1">
    <location>
        <begin position="31"/>
        <end position="148"/>
    </location>
</feature>